<name>A0ABD1Y7V1_9MARC</name>
<evidence type="ECO:0000313" key="2">
    <source>
        <dbReference type="EMBL" id="KAL2621802.1"/>
    </source>
</evidence>
<reference evidence="2 3" key="1">
    <citation type="submission" date="2024-09" db="EMBL/GenBank/DDBJ databases">
        <title>Chromosome-scale assembly of Riccia fluitans.</title>
        <authorList>
            <person name="Paukszto L."/>
            <person name="Sawicki J."/>
            <person name="Karawczyk K."/>
            <person name="Piernik-Szablinska J."/>
            <person name="Szczecinska M."/>
            <person name="Mazdziarz M."/>
        </authorList>
    </citation>
    <scope>NUCLEOTIDE SEQUENCE [LARGE SCALE GENOMIC DNA]</scope>
    <source>
        <strain evidence="2">Rf_01</strain>
        <tissue evidence="2">Aerial parts of the thallus</tissue>
    </source>
</reference>
<protein>
    <submittedName>
        <fullName evidence="2">Uncharacterized protein</fullName>
    </submittedName>
</protein>
<feature type="compositionally biased region" description="Polar residues" evidence="1">
    <location>
        <begin position="50"/>
        <end position="59"/>
    </location>
</feature>
<feature type="compositionally biased region" description="Basic and acidic residues" evidence="1">
    <location>
        <begin position="60"/>
        <end position="97"/>
    </location>
</feature>
<keyword evidence="3" id="KW-1185">Reference proteome</keyword>
<accession>A0ABD1Y7V1</accession>
<dbReference type="Proteomes" id="UP001605036">
    <property type="component" value="Unassembled WGS sequence"/>
</dbReference>
<sequence length="97" mass="11248">MAEERERREQRVERLLQDLFWNGEEEETVNEEDLVGRASLIVEESDGETESNMWSSGNGSERESEQRAEMRIRENGKDLAEERDGSEEGRSENGLRS</sequence>
<evidence type="ECO:0000313" key="3">
    <source>
        <dbReference type="Proteomes" id="UP001605036"/>
    </source>
</evidence>
<proteinExistence type="predicted"/>
<gene>
    <name evidence="2" type="ORF">R1flu_002007</name>
</gene>
<dbReference type="EMBL" id="JBHFFA010000006">
    <property type="protein sequence ID" value="KAL2621802.1"/>
    <property type="molecule type" value="Genomic_DNA"/>
</dbReference>
<feature type="region of interest" description="Disordered" evidence="1">
    <location>
        <begin position="42"/>
        <end position="97"/>
    </location>
</feature>
<evidence type="ECO:0000256" key="1">
    <source>
        <dbReference type="SAM" id="MobiDB-lite"/>
    </source>
</evidence>
<organism evidence="2 3">
    <name type="scientific">Riccia fluitans</name>
    <dbReference type="NCBI Taxonomy" id="41844"/>
    <lineage>
        <taxon>Eukaryota</taxon>
        <taxon>Viridiplantae</taxon>
        <taxon>Streptophyta</taxon>
        <taxon>Embryophyta</taxon>
        <taxon>Marchantiophyta</taxon>
        <taxon>Marchantiopsida</taxon>
        <taxon>Marchantiidae</taxon>
        <taxon>Marchantiales</taxon>
        <taxon>Ricciaceae</taxon>
        <taxon>Riccia</taxon>
    </lineage>
</organism>
<dbReference type="AlphaFoldDB" id="A0ABD1Y7V1"/>
<comment type="caution">
    <text evidence="2">The sequence shown here is derived from an EMBL/GenBank/DDBJ whole genome shotgun (WGS) entry which is preliminary data.</text>
</comment>